<reference evidence="2 3" key="1">
    <citation type="submission" date="2018-03" db="EMBL/GenBank/DDBJ databases">
        <authorList>
            <person name="Keele B.F."/>
        </authorList>
    </citation>
    <scope>NUCLEOTIDE SEQUENCE [LARGE SCALE GENOMIC DNA]</scope>
    <source>
        <strain evidence="2 3">CeCT 8812</strain>
    </source>
</reference>
<keyword evidence="1" id="KW-0732">Signal</keyword>
<keyword evidence="3" id="KW-1185">Reference proteome</keyword>
<dbReference type="EMBL" id="OMKW01000001">
    <property type="protein sequence ID" value="SPF28458.1"/>
    <property type="molecule type" value="Genomic_DNA"/>
</dbReference>
<proteinExistence type="predicted"/>
<gene>
    <name evidence="2" type="ORF">POI8812_00759</name>
</gene>
<feature type="chain" id="PRO_5015323857" description="DUF3035 domain-containing protein" evidence="1">
    <location>
        <begin position="24"/>
        <end position="184"/>
    </location>
</feature>
<feature type="signal peptide" evidence="1">
    <location>
        <begin position="1"/>
        <end position="23"/>
    </location>
</feature>
<dbReference type="InterPro" id="IPR021395">
    <property type="entry name" value="DUF3035"/>
</dbReference>
<evidence type="ECO:0008006" key="4">
    <source>
        <dbReference type="Google" id="ProtNLM"/>
    </source>
</evidence>
<dbReference type="AlphaFoldDB" id="A0A2R8A8V7"/>
<protein>
    <recommendedName>
        <fullName evidence="4">DUF3035 domain-containing protein</fullName>
    </recommendedName>
</protein>
<dbReference type="Pfam" id="PF11233">
    <property type="entry name" value="DUF3035"/>
    <property type="match status" value="1"/>
</dbReference>
<accession>A0A2R8A8V7</accession>
<dbReference type="RefSeq" id="WP_108781158.1">
    <property type="nucleotide sequence ID" value="NZ_OMKW01000001.1"/>
</dbReference>
<dbReference type="Proteomes" id="UP000244932">
    <property type="component" value="Unassembled WGS sequence"/>
</dbReference>
<dbReference type="PROSITE" id="PS51257">
    <property type="entry name" value="PROKAR_LIPOPROTEIN"/>
    <property type="match status" value="1"/>
</dbReference>
<evidence type="ECO:0000313" key="2">
    <source>
        <dbReference type="EMBL" id="SPF28458.1"/>
    </source>
</evidence>
<dbReference type="OrthoDB" id="7876689at2"/>
<name>A0A2R8A8V7_9RHOB</name>
<sequence length="184" mass="19673">MTRNLTRTARLSLCLVTASLTLAACGDDLDENRSLLERFSIAQGGPDEFLVIERAPIEIPADIRALPTPNPGQRSRVEPQVDVLIAQAFGSNAALQSSVTVSGGELALLRAAGATDVPEGTRELIEAEHVARVAAGVDAEGLFDVLIPNLGDPYREDQLDPVEEVIRLRRLYPGIVTPAAPLDE</sequence>
<evidence type="ECO:0000313" key="3">
    <source>
        <dbReference type="Proteomes" id="UP000244932"/>
    </source>
</evidence>
<organism evidence="2 3">
    <name type="scientific">Pontivivens insulae</name>
    <dbReference type="NCBI Taxonomy" id="1639689"/>
    <lineage>
        <taxon>Bacteria</taxon>
        <taxon>Pseudomonadati</taxon>
        <taxon>Pseudomonadota</taxon>
        <taxon>Alphaproteobacteria</taxon>
        <taxon>Rhodobacterales</taxon>
        <taxon>Paracoccaceae</taxon>
        <taxon>Pontivivens</taxon>
    </lineage>
</organism>
<evidence type="ECO:0000256" key="1">
    <source>
        <dbReference type="SAM" id="SignalP"/>
    </source>
</evidence>